<evidence type="ECO:0000313" key="2">
    <source>
        <dbReference type="EMBL" id="QJH97225.1"/>
    </source>
</evidence>
<protein>
    <submittedName>
        <fullName evidence="1">Uncharacterized protein</fullName>
    </submittedName>
</protein>
<gene>
    <name evidence="1" type="ORF">TM448A01396_0013</name>
    <name evidence="2" type="ORF">TM448B00951_0014</name>
</gene>
<dbReference type="EMBL" id="MT144141">
    <property type="protein sequence ID" value="QJA49533.1"/>
    <property type="molecule type" value="Genomic_DNA"/>
</dbReference>
<name>A0A6H1ZNM7_9ZZZZ</name>
<proteinExistence type="predicted"/>
<organism evidence="1">
    <name type="scientific">viral metagenome</name>
    <dbReference type="NCBI Taxonomy" id="1070528"/>
    <lineage>
        <taxon>unclassified sequences</taxon>
        <taxon>metagenomes</taxon>
        <taxon>organismal metagenomes</taxon>
    </lineage>
</organism>
<dbReference type="EMBL" id="MT144678">
    <property type="protein sequence ID" value="QJH97225.1"/>
    <property type="molecule type" value="Genomic_DNA"/>
</dbReference>
<sequence>MEEYLAKLGERVAVLELVLKHVQETHNKLAKEVLKLRGSK</sequence>
<accession>A0A6H1ZNM7</accession>
<reference evidence="1" key="1">
    <citation type="submission" date="2020-03" db="EMBL/GenBank/DDBJ databases">
        <title>The deep terrestrial virosphere.</title>
        <authorList>
            <person name="Holmfeldt K."/>
            <person name="Nilsson E."/>
            <person name="Simone D."/>
            <person name="Lopez-Fernandez M."/>
            <person name="Wu X."/>
            <person name="de Brujin I."/>
            <person name="Lundin D."/>
            <person name="Andersson A."/>
            <person name="Bertilsson S."/>
            <person name="Dopson M."/>
        </authorList>
    </citation>
    <scope>NUCLEOTIDE SEQUENCE</scope>
    <source>
        <strain evidence="1">TM448A01396</strain>
        <strain evidence="2">TM448B00951</strain>
    </source>
</reference>
<dbReference type="AlphaFoldDB" id="A0A6H1ZNM7"/>
<evidence type="ECO:0000313" key="1">
    <source>
        <dbReference type="EMBL" id="QJA49533.1"/>
    </source>
</evidence>